<dbReference type="InterPro" id="IPR032805">
    <property type="entry name" value="Wax_synthase_dom"/>
</dbReference>
<protein>
    <recommendedName>
        <fullName evidence="9">Wax synthase domain-containing protein</fullName>
    </recommendedName>
</protein>
<dbReference type="PANTHER" id="PTHR31595:SF57">
    <property type="entry name" value="OS04G0481900 PROTEIN"/>
    <property type="match status" value="1"/>
</dbReference>
<dbReference type="InterPro" id="IPR044851">
    <property type="entry name" value="Wax_synthase"/>
</dbReference>
<comment type="subcellular location">
    <subcellularLocation>
        <location evidence="1">Membrane</location>
        <topology evidence="1">Multi-pass membrane protein</topology>
    </subcellularLocation>
</comment>
<name>A0A2P5HYV0_DIAHE</name>
<evidence type="ECO:0000256" key="2">
    <source>
        <dbReference type="ARBA" id="ARBA00005179"/>
    </source>
</evidence>
<reference evidence="10" key="1">
    <citation type="submission" date="2017-09" db="EMBL/GenBank/DDBJ databases">
        <title>Polyketide synthases of a Diaporthe helianthi virulent isolate.</title>
        <authorList>
            <person name="Baroncelli R."/>
        </authorList>
    </citation>
    <scope>NUCLEOTIDE SEQUENCE [LARGE SCALE GENOMIC DNA]</scope>
    <source>
        <strain evidence="10">7/96</strain>
    </source>
</reference>
<evidence type="ECO:0000256" key="4">
    <source>
        <dbReference type="ARBA" id="ARBA00022679"/>
    </source>
</evidence>
<comment type="similarity">
    <text evidence="3">Belongs to the wax synthase family.</text>
</comment>
<keyword evidence="4" id="KW-0808">Transferase</keyword>
<dbReference type="GO" id="GO:0016020">
    <property type="term" value="C:membrane"/>
    <property type="evidence" value="ECO:0007669"/>
    <property type="project" value="UniProtKB-SubCell"/>
</dbReference>
<sequence length="409" mass="46432">MWNKVAITLHVFSLISQLLLLSAPTFAFRRALVVLCITIPFVAVHFVGPASDVPGDAQPFTLLWPIYLGTLDKVLCANGDGPEDSYWRKDRLAREARAFKAFGISKLKWAAAMMFNTRGVRWSFEVKNLPASRPMSKSSFLLRQAIQFAKMLLMSDLFLQLSTRLLWTPPESPGSKASEPGAVSWQDSKALTISHSDWRWSFLKVLVFAAGPYFFVKLQYVTASIVAVGLNMSQVEDWPPYFGNVNNVTTVRYFWGTFWHQTLRRSFTKFTGFVINTIGIARGTNLSSYTQIWLAFVASGLMHAQSMLLLPHPPNITVSERTLGVLAFFLWQAAAITIEDLFQWLYRRTYSGFLSQRAMNVIGYAWVIVSFWISLPWAGNVMMRLRLTEKSFLGFSLFENMMQRIAVPP</sequence>
<evidence type="ECO:0000256" key="8">
    <source>
        <dbReference type="SAM" id="Phobius"/>
    </source>
</evidence>
<keyword evidence="7 8" id="KW-0472">Membrane</keyword>
<comment type="pathway">
    <text evidence="2">Secondary metabolite biosynthesis.</text>
</comment>
<gene>
    <name evidence="10" type="ORF">DHEL01_v206176</name>
</gene>
<evidence type="ECO:0000256" key="5">
    <source>
        <dbReference type="ARBA" id="ARBA00022692"/>
    </source>
</evidence>
<evidence type="ECO:0000256" key="3">
    <source>
        <dbReference type="ARBA" id="ARBA00007282"/>
    </source>
</evidence>
<feature type="transmembrane region" description="Helical" evidence="8">
    <location>
        <begin position="358"/>
        <end position="378"/>
    </location>
</feature>
<feature type="domain" description="Wax synthase" evidence="9">
    <location>
        <begin position="238"/>
        <end position="329"/>
    </location>
</feature>
<organism evidence="10 11">
    <name type="scientific">Diaporthe helianthi</name>
    <dbReference type="NCBI Taxonomy" id="158607"/>
    <lineage>
        <taxon>Eukaryota</taxon>
        <taxon>Fungi</taxon>
        <taxon>Dikarya</taxon>
        <taxon>Ascomycota</taxon>
        <taxon>Pezizomycotina</taxon>
        <taxon>Sordariomycetes</taxon>
        <taxon>Sordariomycetidae</taxon>
        <taxon>Diaporthales</taxon>
        <taxon>Diaporthaceae</taxon>
        <taxon>Diaporthe</taxon>
    </lineage>
</organism>
<feature type="transmembrane region" description="Helical" evidence="8">
    <location>
        <begin position="323"/>
        <end position="346"/>
    </location>
</feature>
<evidence type="ECO:0000256" key="1">
    <source>
        <dbReference type="ARBA" id="ARBA00004141"/>
    </source>
</evidence>
<dbReference type="EMBL" id="MAVT02000488">
    <property type="protein sequence ID" value="POS75434.1"/>
    <property type="molecule type" value="Genomic_DNA"/>
</dbReference>
<keyword evidence="5 8" id="KW-0812">Transmembrane</keyword>
<comment type="caution">
    <text evidence="10">The sequence shown here is derived from an EMBL/GenBank/DDBJ whole genome shotgun (WGS) entry which is preliminary data.</text>
</comment>
<accession>A0A2P5HYV0</accession>
<dbReference type="PANTHER" id="PTHR31595">
    <property type="entry name" value="LONG-CHAIN-ALCOHOL O-FATTY-ACYLTRANSFERASE 3-RELATED"/>
    <property type="match status" value="1"/>
</dbReference>
<dbReference type="InParanoid" id="A0A2P5HYV0"/>
<dbReference type="GO" id="GO:0006629">
    <property type="term" value="P:lipid metabolic process"/>
    <property type="evidence" value="ECO:0007669"/>
    <property type="project" value="InterPro"/>
</dbReference>
<evidence type="ECO:0000259" key="9">
    <source>
        <dbReference type="Pfam" id="PF13813"/>
    </source>
</evidence>
<dbReference type="GO" id="GO:0008374">
    <property type="term" value="F:O-acyltransferase activity"/>
    <property type="evidence" value="ECO:0007669"/>
    <property type="project" value="InterPro"/>
</dbReference>
<proteinExistence type="inferred from homology"/>
<evidence type="ECO:0000256" key="7">
    <source>
        <dbReference type="ARBA" id="ARBA00023136"/>
    </source>
</evidence>
<feature type="transmembrane region" description="Helical" evidence="8">
    <location>
        <begin position="292"/>
        <end position="311"/>
    </location>
</feature>
<evidence type="ECO:0000313" key="11">
    <source>
        <dbReference type="Proteomes" id="UP000094444"/>
    </source>
</evidence>
<dbReference type="OrthoDB" id="1077582at2759"/>
<evidence type="ECO:0000313" key="10">
    <source>
        <dbReference type="EMBL" id="POS75434.1"/>
    </source>
</evidence>
<keyword evidence="11" id="KW-1185">Reference proteome</keyword>
<dbReference type="AlphaFoldDB" id="A0A2P5HYV0"/>
<dbReference type="Pfam" id="PF13813">
    <property type="entry name" value="MBOAT_2"/>
    <property type="match status" value="1"/>
</dbReference>
<keyword evidence="6 8" id="KW-1133">Transmembrane helix</keyword>
<evidence type="ECO:0000256" key="6">
    <source>
        <dbReference type="ARBA" id="ARBA00022989"/>
    </source>
</evidence>
<dbReference type="Proteomes" id="UP000094444">
    <property type="component" value="Unassembled WGS sequence"/>
</dbReference>